<evidence type="ECO:0008006" key="5">
    <source>
        <dbReference type="Google" id="ProtNLM"/>
    </source>
</evidence>
<dbReference type="AlphaFoldDB" id="A0A6G1KMI1"/>
<feature type="non-terminal residue" evidence="3">
    <location>
        <position position="72"/>
    </location>
</feature>
<proteinExistence type="predicted"/>
<evidence type="ECO:0000313" key="4">
    <source>
        <dbReference type="Proteomes" id="UP000799428"/>
    </source>
</evidence>
<protein>
    <recommendedName>
        <fullName evidence="5">Transcription factor domain-containing protein</fullName>
    </recommendedName>
</protein>
<dbReference type="EMBL" id="MU005765">
    <property type="protein sequence ID" value="KAF2713843.1"/>
    <property type="molecule type" value="Genomic_DNA"/>
</dbReference>
<accession>A0A6G1KMI1</accession>
<evidence type="ECO:0000313" key="3">
    <source>
        <dbReference type="EMBL" id="KAF2713843.1"/>
    </source>
</evidence>
<keyword evidence="1" id="KW-0812">Transmembrane</keyword>
<gene>
    <name evidence="3" type="ORF">K504DRAFT_462325</name>
</gene>
<sequence>MSVWLELNLLARINWCSLAVDFPSALPPSLASDTVQLHAVRLAVIHVEMGYLGYVMGLCGWSGRKLCMWKRD</sequence>
<feature type="signal peptide" evidence="2">
    <location>
        <begin position="1"/>
        <end position="19"/>
    </location>
</feature>
<keyword evidence="2" id="KW-0732">Signal</keyword>
<organism evidence="3 4">
    <name type="scientific">Pleomassaria siparia CBS 279.74</name>
    <dbReference type="NCBI Taxonomy" id="1314801"/>
    <lineage>
        <taxon>Eukaryota</taxon>
        <taxon>Fungi</taxon>
        <taxon>Dikarya</taxon>
        <taxon>Ascomycota</taxon>
        <taxon>Pezizomycotina</taxon>
        <taxon>Dothideomycetes</taxon>
        <taxon>Pleosporomycetidae</taxon>
        <taxon>Pleosporales</taxon>
        <taxon>Pleomassariaceae</taxon>
        <taxon>Pleomassaria</taxon>
    </lineage>
</organism>
<feature type="chain" id="PRO_5026101434" description="Transcription factor domain-containing protein" evidence="2">
    <location>
        <begin position="20"/>
        <end position="72"/>
    </location>
</feature>
<dbReference type="Proteomes" id="UP000799428">
    <property type="component" value="Unassembled WGS sequence"/>
</dbReference>
<reference evidence="3" key="1">
    <citation type="journal article" date="2020" name="Stud. Mycol.">
        <title>101 Dothideomycetes genomes: a test case for predicting lifestyles and emergence of pathogens.</title>
        <authorList>
            <person name="Haridas S."/>
            <person name="Albert R."/>
            <person name="Binder M."/>
            <person name="Bloem J."/>
            <person name="Labutti K."/>
            <person name="Salamov A."/>
            <person name="Andreopoulos B."/>
            <person name="Baker S."/>
            <person name="Barry K."/>
            <person name="Bills G."/>
            <person name="Bluhm B."/>
            <person name="Cannon C."/>
            <person name="Castanera R."/>
            <person name="Culley D."/>
            <person name="Daum C."/>
            <person name="Ezra D."/>
            <person name="Gonzalez J."/>
            <person name="Henrissat B."/>
            <person name="Kuo A."/>
            <person name="Liang C."/>
            <person name="Lipzen A."/>
            <person name="Lutzoni F."/>
            <person name="Magnuson J."/>
            <person name="Mondo S."/>
            <person name="Nolan M."/>
            <person name="Ohm R."/>
            <person name="Pangilinan J."/>
            <person name="Park H.-J."/>
            <person name="Ramirez L."/>
            <person name="Alfaro M."/>
            <person name="Sun H."/>
            <person name="Tritt A."/>
            <person name="Yoshinaga Y."/>
            <person name="Zwiers L.-H."/>
            <person name="Turgeon B."/>
            <person name="Goodwin S."/>
            <person name="Spatafora J."/>
            <person name="Crous P."/>
            <person name="Grigoriev I."/>
        </authorList>
    </citation>
    <scope>NUCLEOTIDE SEQUENCE</scope>
    <source>
        <strain evidence="3">CBS 279.74</strain>
    </source>
</reference>
<keyword evidence="1" id="KW-0472">Membrane</keyword>
<evidence type="ECO:0000256" key="1">
    <source>
        <dbReference type="SAM" id="Phobius"/>
    </source>
</evidence>
<keyword evidence="4" id="KW-1185">Reference proteome</keyword>
<name>A0A6G1KMI1_9PLEO</name>
<keyword evidence="1" id="KW-1133">Transmembrane helix</keyword>
<feature type="transmembrane region" description="Helical" evidence="1">
    <location>
        <begin position="39"/>
        <end position="61"/>
    </location>
</feature>
<evidence type="ECO:0000256" key="2">
    <source>
        <dbReference type="SAM" id="SignalP"/>
    </source>
</evidence>